<keyword evidence="1" id="KW-1133">Transmembrane helix</keyword>
<evidence type="ECO:0000313" key="3">
    <source>
        <dbReference type="Proteomes" id="UP000546031"/>
    </source>
</evidence>
<feature type="transmembrane region" description="Helical" evidence="1">
    <location>
        <begin position="34"/>
        <end position="54"/>
    </location>
</feature>
<keyword evidence="1" id="KW-0472">Membrane</keyword>
<dbReference type="EMBL" id="JABWTA010000001">
    <property type="protein sequence ID" value="NVE94803.1"/>
    <property type="molecule type" value="Genomic_DNA"/>
</dbReference>
<name>A0A850HA28_9SPHN</name>
<reference evidence="2 3" key="1">
    <citation type="submission" date="2020-06" db="EMBL/GenBank/DDBJ databases">
        <title>Altererythrobacter lutimaris sp. nov., a marine bacterium isolated from a tidal flat.</title>
        <authorList>
            <person name="Kim D."/>
            <person name="Yoo Y."/>
            <person name="Kim J.-J."/>
        </authorList>
    </citation>
    <scope>NUCLEOTIDE SEQUENCE [LARGE SCALE GENOMIC DNA]</scope>
    <source>
        <strain evidence="2 3">JGD-16</strain>
    </source>
</reference>
<feature type="transmembrane region" description="Helical" evidence="1">
    <location>
        <begin position="66"/>
        <end position="87"/>
    </location>
</feature>
<evidence type="ECO:0000313" key="2">
    <source>
        <dbReference type="EMBL" id="NVE94803.1"/>
    </source>
</evidence>
<protein>
    <submittedName>
        <fullName evidence="2">Uncharacterized protein</fullName>
    </submittedName>
</protein>
<evidence type="ECO:0000256" key="1">
    <source>
        <dbReference type="SAM" id="Phobius"/>
    </source>
</evidence>
<dbReference type="RefSeq" id="WP_176273040.1">
    <property type="nucleotide sequence ID" value="NZ_JABWTA010000001.1"/>
</dbReference>
<keyword evidence="3" id="KW-1185">Reference proteome</keyword>
<feature type="transmembrane region" description="Helical" evidence="1">
    <location>
        <begin position="107"/>
        <end position="130"/>
    </location>
</feature>
<proteinExistence type="predicted"/>
<dbReference type="Proteomes" id="UP000546031">
    <property type="component" value="Unassembled WGS sequence"/>
</dbReference>
<dbReference type="AlphaFoldDB" id="A0A850HA28"/>
<comment type="caution">
    <text evidence="2">The sequence shown here is derived from an EMBL/GenBank/DDBJ whole genome shotgun (WGS) entry which is preliminary data.</text>
</comment>
<accession>A0A850HA28</accession>
<keyword evidence="1" id="KW-0812">Transmembrane</keyword>
<organism evidence="2 3">
    <name type="scientific">Altererythrobacter lutimaris</name>
    <dbReference type="NCBI Taxonomy" id="2743979"/>
    <lineage>
        <taxon>Bacteria</taxon>
        <taxon>Pseudomonadati</taxon>
        <taxon>Pseudomonadota</taxon>
        <taxon>Alphaproteobacteria</taxon>
        <taxon>Sphingomonadales</taxon>
        <taxon>Erythrobacteraceae</taxon>
        <taxon>Altererythrobacter</taxon>
    </lineage>
</organism>
<sequence length="135" mass="14358">MKLNLAELTALQSWRIVGAAFLFAWSTNDLPAVFAWPAGVGDIVVGLMAPAAAITVALKLSGWRQAAWGVVIAGMSDFILVVSIGLFARDGLPLHLTGHISTHAMGILPYGLFPTFLVPAFIILHILAIVRLRAS</sequence>
<gene>
    <name evidence="2" type="ORF">HUO12_07810</name>
</gene>